<protein>
    <submittedName>
        <fullName evidence="1">Uncharacterized protein</fullName>
    </submittedName>
</protein>
<dbReference type="AlphaFoldDB" id="A0A9D9NSS8"/>
<organism evidence="1 2">
    <name type="scientific">Candidatus Cryptobacteroides excrementavium</name>
    <dbReference type="NCBI Taxonomy" id="2840759"/>
    <lineage>
        <taxon>Bacteria</taxon>
        <taxon>Pseudomonadati</taxon>
        <taxon>Bacteroidota</taxon>
        <taxon>Bacteroidia</taxon>
        <taxon>Bacteroidales</taxon>
        <taxon>Candidatus Cryptobacteroides</taxon>
    </lineage>
</organism>
<feature type="non-terminal residue" evidence="1">
    <location>
        <position position="1"/>
    </location>
</feature>
<dbReference type="InterPro" id="IPR011249">
    <property type="entry name" value="Metalloenz_LuxS/M16"/>
</dbReference>
<accession>A0A9D9NSS8</accession>
<sequence>GKSLLRSFRKGWSYGGADIIPYPVNYSDSLSLNVPDTRCPVRRTRNTGIDGARMWIFSNGTKVVYRKMPTDGMLYYSFVLRGGYSSMKGMKDGEGAFLSDMLGLCGPQTMAPGNFRPLLAACGISMTPSVSLSNISLSGSLPRDRASLLMKSLVSLSSGMTLDRRTVADYLAEERMRLSTVKGEYSGRLFVLDSVICGTDRYSPYKSVSNLHDDLPARALSFFRTEFSQADDGVLIFVGDIPEHEFRKFLQSYMGGFKTVGRRVLKSAVSFHTGSGESTYFVEGSIPGVDVLMSAALPMNPSNFMASRVAVAALEDAMSSCLRDDAVTFSIKNRFAVYPHERLGILVSVRPAQSSSLPYGVEKASPVKLLMDIRSAVSDLAEAPLPEERMAFYRTVVRNRWDSLQTDPEYWIRVMSGRFAGGKNVSSGYGESIQEVTASDVNKVFRLLDEGGSVEYVTKIKGYGVRDDNPDR</sequence>
<reference evidence="1" key="1">
    <citation type="submission" date="2020-10" db="EMBL/GenBank/DDBJ databases">
        <authorList>
            <person name="Gilroy R."/>
        </authorList>
    </citation>
    <scope>NUCLEOTIDE SEQUENCE</scope>
    <source>
        <strain evidence="1">B2-16538</strain>
    </source>
</reference>
<proteinExistence type="predicted"/>
<dbReference type="Proteomes" id="UP000823750">
    <property type="component" value="Unassembled WGS sequence"/>
</dbReference>
<dbReference type="GO" id="GO:0046872">
    <property type="term" value="F:metal ion binding"/>
    <property type="evidence" value="ECO:0007669"/>
    <property type="project" value="InterPro"/>
</dbReference>
<dbReference type="EMBL" id="JADILX010000094">
    <property type="protein sequence ID" value="MBO8486049.1"/>
    <property type="molecule type" value="Genomic_DNA"/>
</dbReference>
<name>A0A9D9NSS8_9BACT</name>
<gene>
    <name evidence="1" type="ORF">IAB78_06455</name>
</gene>
<comment type="caution">
    <text evidence="1">The sequence shown here is derived from an EMBL/GenBank/DDBJ whole genome shotgun (WGS) entry which is preliminary data.</text>
</comment>
<dbReference type="SUPFAM" id="SSF63411">
    <property type="entry name" value="LuxS/MPP-like metallohydrolase"/>
    <property type="match status" value="1"/>
</dbReference>
<evidence type="ECO:0000313" key="1">
    <source>
        <dbReference type="EMBL" id="MBO8486049.1"/>
    </source>
</evidence>
<dbReference type="Gene3D" id="3.30.830.10">
    <property type="entry name" value="Metalloenzyme, LuxS/M16 peptidase-like"/>
    <property type="match status" value="1"/>
</dbReference>
<reference evidence="1" key="2">
    <citation type="journal article" date="2021" name="PeerJ">
        <title>Extensive microbial diversity within the chicken gut microbiome revealed by metagenomics and culture.</title>
        <authorList>
            <person name="Gilroy R."/>
            <person name="Ravi A."/>
            <person name="Getino M."/>
            <person name="Pursley I."/>
            <person name="Horton D.L."/>
            <person name="Alikhan N.F."/>
            <person name="Baker D."/>
            <person name="Gharbi K."/>
            <person name="Hall N."/>
            <person name="Watson M."/>
            <person name="Adriaenssens E.M."/>
            <person name="Foster-Nyarko E."/>
            <person name="Jarju S."/>
            <person name="Secka A."/>
            <person name="Antonio M."/>
            <person name="Oren A."/>
            <person name="Chaudhuri R.R."/>
            <person name="La Ragione R."/>
            <person name="Hildebrand F."/>
            <person name="Pallen M.J."/>
        </authorList>
    </citation>
    <scope>NUCLEOTIDE SEQUENCE</scope>
    <source>
        <strain evidence="1">B2-16538</strain>
    </source>
</reference>
<evidence type="ECO:0000313" key="2">
    <source>
        <dbReference type="Proteomes" id="UP000823750"/>
    </source>
</evidence>